<organism evidence="4 5">
    <name type="scientific">Paenibacillus beijingensis</name>
    <dbReference type="NCBI Taxonomy" id="1126833"/>
    <lineage>
        <taxon>Bacteria</taxon>
        <taxon>Bacillati</taxon>
        <taxon>Bacillota</taxon>
        <taxon>Bacilli</taxon>
        <taxon>Bacillales</taxon>
        <taxon>Paenibacillaceae</taxon>
        <taxon>Paenibacillus</taxon>
    </lineage>
</organism>
<comment type="similarity">
    <text evidence="2">Belongs to the alpha/beta-type SASP family.</text>
</comment>
<evidence type="ECO:0000256" key="3">
    <source>
        <dbReference type="ARBA" id="ARBA00023125"/>
    </source>
</evidence>
<dbReference type="RefSeq" id="WP_045669958.1">
    <property type="nucleotide sequence ID" value="NZ_CP011058.1"/>
</dbReference>
<dbReference type="OrthoDB" id="2939151at2"/>
<evidence type="ECO:0000313" key="5">
    <source>
        <dbReference type="Proteomes" id="UP000032633"/>
    </source>
</evidence>
<proteinExistence type="inferred from homology"/>
<dbReference type="InterPro" id="IPR038300">
    <property type="entry name" value="SASP_sf_alpha/beta"/>
</dbReference>
<dbReference type="KEGG" id="pbj:VN24_08005"/>
<gene>
    <name evidence="4" type="ORF">VN24_08005</name>
</gene>
<dbReference type="Proteomes" id="UP000032633">
    <property type="component" value="Chromosome"/>
</dbReference>
<dbReference type="InterPro" id="IPR050847">
    <property type="entry name" value="SASP_DNA-binding"/>
</dbReference>
<dbReference type="InterPro" id="IPR018126">
    <property type="entry name" value="SASP_alpha/beta-type_CS"/>
</dbReference>
<dbReference type="PROSITE" id="PS00304">
    <property type="entry name" value="SASP_1"/>
    <property type="match status" value="1"/>
</dbReference>
<reference evidence="4 5" key="1">
    <citation type="journal article" date="2015" name="J. Biotechnol.">
        <title>Complete genome sequence of Paenibacillus beijingensis 7188(T) (=DSM 24997(T)), a novel rhizobacterium from jujube garden soil.</title>
        <authorList>
            <person name="Kwak Y."/>
            <person name="Shin J.H."/>
        </authorList>
    </citation>
    <scope>NUCLEOTIDE SEQUENCE [LARGE SCALE GENOMIC DNA]</scope>
    <source>
        <strain evidence="4 5">DSM 24997</strain>
    </source>
</reference>
<dbReference type="PANTHER" id="PTHR36107:SF1">
    <property type="entry name" value="SMALL, ACID-SOLUBLE SPORE PROTEIN A"/>
    <property type="match status" value="1"/>
</dbReference>
<dbReference type="Pfam" id="PF00269">
    <property type="entry name" value="SASP"/>
    <property type="match status" value="2"/>
</dbReference>
<protein>
    <submittedName>
        <fullName evidence="4">Spore protein</fullName>
    </submittedName>
</protein>
<dbReference type="InterPro" id="IPR001448">
    <property type="entry name" value="SASP_alpha/beta-type"/>
</dbReference>
<evidence type="ECO:0000256" key="2">
    <source>
        <dbReference type="ARBA" id="ARBA00005442"/>
    </source>
</evidence>
<dbReference type="AlphaFoldDB" id="A0A0D5NGK4"/>
<name>A0A0D5NGK4_9BACL</name>
<dbReference type="GO" id="GO:0006265">
    <property type="term" value="P:DNA topological change"/>
    <property type="evidence" value="ECO:0007669"/>
    <property type="project" value="InterPro"/>
</dbReference>
<evidence type="ECO:0000256" key="1">
    <source>
        <dbReference type="ARBA" id="ARBA00003863"/>
    </source>
</evidence>
<dbReference type="GO" id="GO:0003690">
    <property type="term" value="F:double-stranded DNA binding"/>
    <property type="evidence" value="ECO:0007669"/>
    <property type="project" value="InterPro"/>
</dbReference>
<dbReference type="PATRIC" id="fig|1126833.4.peg.1760"/>
<accession>A0A0D5NGK4</accession>
<comment type="function">
    <text evidence="1">SASP are bound to spore DNA. They are double-stranded DNA-binding proteins that cause DNA to change to an a-like conformation. They protect the DNA backbone from chemical and enzymatic cleavage and are thus involved in dormant spore's high resistance to UV light.</text>
</comment>
<dbReference type="HOGENOM" id="CLU_169738_2_1_9"/>
<dbReference type="EMBL" id="CP011058">
    <property type="protein sequence ID" value="AJY74524.1"/>
    <property type="molecule type" value="Genomic_DNA"/>
</dbReference>
<keyword evidence="5" id="KW-1185">Reference proteome</keyword>
<dbReference type="STRING" id="1126833.VN24_08005"/>
<sequence length="89" mass="9230">MARRSSNKIVVPQSREVLNQMKYEIAAELGLTSSVPGAADTEFAGELGSTSGGGSIHWSSLATRDAGSVGGNITKRLVAQAEQTLLGLQ</sequence>
<dbReference type="Gene3D" id="6.10.10.80">
    <property type="entry name" value="Small, acid-soluble spore protein, alpha/beta type-like"/>
    <property type="match status" value="1"/>
</dbReference>
<dbReference type="PANTHER" id="PTHR36107">
    <property type="entry name" value="SMALL, ACID-SOLUBLE SPORE PROTEIN A"/>
    <property type="match status" value="1"/>
</dbReference>
<keyword evidence="3" id="KW-0238">DNA-binding</keyword>
<reference evidence="5" key="2">
    <citation type="submission" date="2015-03" db="EMBL/GenBank/DDBJ databases">
        <title>Genome sequence of Paenibacillus beijingensis strain DSM 24997T.</title>
        <authorList>
            <person name="Kwak Y."/>
            <person name="Shin J.-H."/>
        </authorList>
    </citation>
    <scope>NUCLEOTIDE SEQUENCE [LARGE SCALE GENOMIC DNA]</scope>
    <source>
        <strain evidence="5">DSM 24997</strain>
    </source>
</reference>
<evidence type="ECO:0000313" key="4">
    <source>
        <dbReference type="EMBL" id="AJY74524.1"/>
    </source>
</evidence>